<feature type="region of interest" description="Disordered" evidence="1">
    <location>
        <begin position="57"/>
        <end position="132"/>
    </location>
</feature>
<reference evidence="3" key="1">
    <citation type="journal article" date="2005" name="Nature">
        <title>The map-based sequence of the rice genome.</title>
        <authorList>
            <consortium name="International rice genome sequencing project (IRGSP)"/>
            <person name="Matsumoto T."/>
            <person name="Wu J."/>
            <person name="Kanamori H."/>
            <person name="Katayose Y."/>
            <person name="Fujisawa M."/>
            <person name="Namiki N."/>
            <person name="Mizuno H."/>
            <person name="Yamamoto K."/>
            <person name="Antonio B.A."/>
            <person name="Baba T."/>
            <person name="Sakata K."/>
            <person name="Nagamura Y."/>
            <person name="Aoki H."/>
            <person name="Arikawa K."/>
            <person name="Arita K."/>
            <person name="Bito T."/>
            <person name="Chiden Y."/>
            <person name="Fujitsuka N."/>
            <person name="Fukunaka R."/>
            <person name="Hamada M."/>
            <person name="Harada C."/>
            <person name="Hayashi A."/>
            <person name="Hijishita S."/>
            <person name="Honda M."/>
            <person name="Hosokawa S."/>
            <person name="Ichikawa Y."/>
            <person name="Idonuma A."/>
            <person name="Iijima M."/>
            <person name="Ikeda M."/>
            <person name="Ikeno M."/>
            <person name="Ito K."/>
            <person name="Ito S."/>
            <person name="Ito T."/>
            <person name="Ito Y."/>
            <person name="Ito Y."/>
            <person name="Iwabuchi A."/>
            <person name="Kamiya K."/>
            <person name="Karasawa W."/>
            <person name="Kurita K."/>
            <person name="Katagiri S."/>
            <person name="Kikuta A."/>
            <person name="Kobayashi H."/>
            <person name="Kobayashi N."/>
            <person name="Machita K."/>
            <person name="Maehara T."/>
            <person name="Masukawa M."/>
            <person name="Mizubayashi T."/>
            <person name="Mukai Y."/>
            <person name="Nagasaki H."/>
            <person name="Nagata Y."/>
            <person name="Naito S."/>
            <person name="Nakashima M."/>
            <person name="Nakama Y."/>
            <person name="Nakamichi Y."/>
            <person name="Nakamura M."/>
            <person name="Meguro A."/>
            <person name="Negishi M."/>
            <person name="Ohta I."/>
            <person name="Ohta T."/>
            <person name="Okamoto M."/>
            <person name="Ono N."/>
            <person name="Saji S."/>
            <person name="Sakaguchi M."/>
            <person name="Sakai K."/>
            <person name="Shibata M."/>
            <person name="Shimokawa T."/>
            <person name="Song J."/>
            <person name="Takazaki Y."/>
            <person name="Terasawa K."/>
            <person name="Tsugane M."/>
            <person name="Tsuji K."/>
            <person name="Ueda S."/>
            <person name="Waki K."/>
            <person name="Yamagata H."/>
            <person name="Yamamoto M."/>
            <person name="Yamamoto S."/>
            <person name="Yamane H."/>
            <person name="Yoshiki S."/>
            <person name="Yoshihara R."/>
            <person name="Yukawa K."/>
            <person name="Zhong H."/>
            <person name="Yano M."/>
            <person name="Yuan Q."/>
            <person name="Ouyang S."/>
            <person name="Liu J."/>
            <person name="Jones K.M."/>
            <person name="Gansberger K."/>
            <person name="Moffat K."/>
            <person name="Hill J."/>
            <person name="Bera J."/>
            <person name="Fadrosh D."/>
            <person name="Jin S."/>
            <person name="Johri S."/>
            <person name="Kim M."/>
            <person name="Overton L."/>
            <person name="Reardon M."/>
            <person name="Tsitrin T."/>
            <person name="Vuong H."/>
            <person name="Weaver B."/>
            <person name="Ciecko A."/>
            <person name="Tallon L."/>
            <person name="Jackson J."/>
            <person name="Pai G."/>
            <person name="Aken S.V."/>
            <person name="Utterback T."/>
            <person name="Reidmuller S."/>
            <person name="Feldblyum T."/>
            <person name="Hsiao J."/>
            <person name="Zismann V."/>
            <person name="Iobst S."/>
            <person name="de Vazeille A.R."/>
            <person name="Buell C.R."/>
            <person name="Ying K."/>
            <person name="Li Y."/>
            <person name="Lu T."/>
            <person name="Huang Y."/>
            <person name="Zhao Q."/>
            <person name="Feng Q."/>
            <person name="Zhang L."/>
            <person name="Zhu J."/>
            <person name="Weng Q."/>
            <person name="Mu J."/>
            <person name="Lu Y."/>
            <person name="Fan D."/>
            <person name="Liu Y."/>
            <person name="Guan J."/>
            <person name="Zhang Y."/>
            <person name="Yu S."/>
            <person name="Liu X."/>
            <person name="Zhang Y."/>
            <person name="Hong G."/>
            <person name="Han B."/>
            <person name="Choisne N."/>
            <person name="Demange N."/>
            <person name="Orjeda G."/>
            <person name="Samain S."/>
            <person name="Cattolico L."/>
            <person name="Pelletier E."/>
            <person name="Couloux A."/>
            <person name="Segurens B."/>
            <person name="Wincker P."/>
            <person name="D'Hont A."/>
            <person name="Scarpelli C."/>
            <person name="Weissenbach J."/>
            <person name="Salanoubat M."/>
            <person name="Quetier F."/>
            <person name="Yu Y."/>
            <person name="Kim H.R."/>
            <person name="Rambo T."/>
            <person name="Currie J."/>
            <person name="Collura K."/>
            <person name="Luo M."/>
            <person name="Yang T."/>
            <person name="Ammiraju J.S.S."/>
            <person name="Engler F."/>
            <person name="Soderlund C."/>
            <person name="Wing R.A."/>
            <person name="Palmer L.E."/>
            <person name="de la Bastide M."/>
            <person name="Spiegel L."/>
            <person name="Nascimento L."/>
            <person name="Zutavern T."/>
            <person name="O'Shaughnessy A."/>
            <person name="Dike S."/>
            <person name="Dedhia N."/>
            <person name="Preston R."/>
            <person name="Balija V."/>
            <person name="McCombie W.R."/>
            <person name="Chow T."/>
            <person name="Chen H."/>
            <person name="Chung M."/>
            <person name="Chen C."/>
            <person name="Shaw J."/>
            <person name="Wu H."/>
            <person name="Hsiao K."/>
            <person name="Chao Y."/>
            <person name="Chu M."/>
            <person name="Cheng C."/>
            <person name="Hour A."/>
            <person name="Lee P."/>
            <person name="Lin S."/>
            <person name="Lin Y."/>
            <person name="Liou J."/>
            <person name="Liu S."/>
            <person name="Hsing Y."/>
            <person name="Raghuvanshi S."/>
            <person name="Mohanty A."/>
            <person name="Bharti A.K."/>
            <person name="Gaur A."/>
            <person name="Gupta V."/>
            <person name="Kumar D."/>
            <person name="Ravi V."/>
            <person name="Vij S."/>
            <person name="Kapur A."/>
            <person name="Khurana P."/>
            <person name="Khurana P."/>
            <person name="Khurana J.P."/>
            <person name="Tyagi A.K."/>
            <person name="Gaikwad K."/>
            <person name="Singh A."/>
            <person name="Dalal V."/>
            <person name="Srivastava S."/>
            <person name="Dixit A."/>
            <person name="Pal A.K."/>
            <person name="Ghazi I.A."/>
            <person name="Yadav M."/>
            <person name="Pandit A."/>
            <person name="Bhargava A."/>
            <person name="Sureshbabu K."/>
            <person name="Batra K."/>
            <person name="Sharma T.R."/>
            <person name="Mohapatra T."/>
            <person name="Singh N.K."/>
            <person name="Messing J."/>
            <person name="Nelson A.B."/>
            <person name="Fuks G."/>
            <person name="Kavchok S."/>
            <person name="Keizer G."/>
            <person name="Linton E."/>
            <person name="Llaca V."/>
            <person name="Song R."/>
            <person name="Tanyolac B."/>
            <person name="Young S."/>
            <person name="Ho-Il K."/>
            <person name="Hahn J.H."/>
            <person name="Sangsakoo G."/>
            <person name="Vanavichit A."/>
            <person name="de Mattos Luiz.A.T."/>
            <person name="Zimmer P.D."/>
            <person name="Malone G."/>
            <person name="Dellagostin O."/>
            <person name="de Oliveira A.C."/>
            <person name="Bevan M."/>
            <person name="Bancroft I."/>
            <person name="Minx P."/>
            <person name="Cordum H."/>
            <person name="Wilson R."/>
            <person name="Cheng Z."/>
            <person name="Jin W."/>
            <person name="Jiang J."/>
            <person name="Leong S.A."/>
            <person name="Iwama H."/>
            <person name="Gojobori T."/>
            <person name="Itoh T."/>
            <person name="Niimura Y."/>
            <person name="Fujii Y."/>
            <person name="Habara T."/>
            <person name="Sakai H."/>
            <person name="Sato Y."/>
            <person name="Wilson G."/>
            <person name="Kumar K."/>
            <person name="McCouch S."/>
            <person name="Juretic N."/>
            <person name="Hoen D."/>
            <person name="Wright S."/>
            <person name="Bruskiewich R."/>
            <person name="Bureau T."/>
            <person name="Miyao A."/>
            <person name="Hirochika H."/>
            <person name="Nishikawa T."/>
            <person name="Kadowaki K."/>
            <person name="Sugiura M."/>
            <person name="Burr B."/>
            <person name="Sasaki T."/>
        </authorList>
    </citation>
    <scope>NUCLEOTIDE SEQUENCE [LARGE SCALE GENOMIC DNA]</scope>
    <source>
        <strain evidence="3">cv. Nipponbare</strain>
    </source>
</reference>
<dbReference type="AlphaFoldDB" id="Q5Z5U5"/>
<accession>Q5Z5U5</accession>
<gene>
    <name evidence="2" type="primary">OSJNBa0020P04.32</name>
</gene>
<protein>
    <submittedName>
        <fullName evidence="2">Uncharacterized protein</fullName>
    </submittedName>
</protein>
<evidence type="ECO:0000256" key="1">
    <source>
        <dbReference type="SAM" id="MobiDB-lite"/>
    </source>
</evidence>
<evidence type="ECO:0000313" key="2">
    <source>
        <dbReference type="EMBL" id="BAD61995.1"/>
    </source>
</evidence>
<evidence type="ECO:0000313" key="3">
    <source>
        <dbReference type="Proteomes" id="UP000000763"/>
    </source>
</evidence>
<sequence>MHIPNQTPNPQIKIIHLRPIQSITKLYILVNHKIYKKKRKNKLQSRRHYYRACRATARHVPVHPPRVRAARGLRLQGREEEGEGRGGGRGGLETEEEGGPPSPGEGGGRGGEGRGGGRPSPGERRRGGEGRI</sequence>
<dbReference type="EMBL" id="AP005468">
    <property type="protein sequence ID" value="BAD61995.1"/>
    <property type="molecule type" value="Genomic_DNA"/>
</dbReference>
<feature type="compositionally biased region" description="Gly residues" evidence="1">
    <location>
        <begin position="104"/>
        <end position="119"/>
    </location>
</feature>
<dbReference type="Proteomes" id="UP000000763">
    <property type="component" value="Chromosome 6"/>
</dbReference>
<name>Q5Z5U5_ORYSJ</name>
<feature type="compositionally biased region" description="Basic residues" evidence="1">
    <location>
        <begin position="57"/>
        <end position="71"/>
    </location>
</feature>
<feature type="compositionally biased region" description="Basic and acidic residues" evidence="1">
    <location>
        <begin position="121"/>
        <end position="132"/>
    </location>
</feature>
<feature type="compositionally biased region" description="Basic and acidic residues" evidence="1">
    <location>
        <begin position="76"/>
        <end position="86"/>
    </location>
</feature>
<proteinExistence type="predicted"/>
<reference evidence="3" key="2">
    <citation type="journal article" date="2008" name="Nucleic Acids Res.">
        <title>The rice annotation project database (RAP-DB): 2008 update.</title>
        <authorList>
            <consortium name="The rice annotation project (RAP)"/>
        </authorList>
    </citation>
    <scope>GENOME REANNOTATION</scope>
    <source>
        <strain evidence="3">cv. Nipponbare</strain>
    </source>
</reference>
<organism evidence="2 3">
    <name type="scientific">Oryza sativa subsp. japonica</name>
    <name type="common">Rice</name>
    <dbReference type="NCBI Taxonomy" id="39947"/>
    <lineage>
        <taxon>Eukaryota</taxon>
        <taxon>Viridiplantae</taxon>
        <taxon>Streptophyta</taxon>
        <taxon>Embryophyta</taxon>
        <taxon>Tracheophyta</taxon>
        <taxon>Spermatophyta</taxon>
        <taxon>Magnoliopsida</taxon>
        <taxon>Liliopsida</taxon>
        <taxon>Poales</taxon>
        <taxon>Poaceae</taxon>
        <taxon>BOP clade</taxon>
        <taxon>Oryzoideae</taxon>
        <taxon>Oryzeae</taxon>
        <taxon>Oryzinae</taxon>
        <taxon>Oryza</taxon>
        <taxon>Oryza sativa</taxon>
    </lineage>
</organism>